<dbReference type="PANTHER" id="PTHR46401:SF8">
    <property type="entry name" value="BLL6006 PROTEIN"/>
    <property type="match status" value="1"/>
</dbReference>
<name>A0ABS7J2G7_9SPHN</name>
<proteinExistence type="predicted"/>
<dbReference type="Gene3D" id="3.40.50.2000">
    <property type="entry name" value="Glycogen Phosphorylase B"/>
    <property type="match status" value="2"/>
</dbReference>
<organism evidence="1 2">
    <name type="scientific">Qipengyuania polymorpha</name>
    <dbReference type="NCBI Taxonomy" id="2867234"/>
    <lineage>
        <taxon>Bacteria</taxon>
        <taxon>Pseudomonadati</taxon>
        <taxon>Pseudomonadota</taxon>
        <taxon>Alphaproteobacteria</taxon>
        <taxon>Sphingomonadales</taxon>
        <taxon>Erythrobacteraceae</taxon>
        <taxon>Qipengyuania</taxon>
    </lineage>
</organism>
<dbReference type="Proteomes" id="UP000783253">
    <property type="component" value="Unassembled WGS sequence"/>
</dbReference>
<evidence type="ECO:0000313" key="1">
    <source>
        <dbReference type="EMBL" id="MBX7458515.1"/>
    </source>
</evidence>
<accession>A0ABS7J2G7</accession>
<reference evidence="1 2" key="1">
    <citation type="submission" date="2021-08" db="EMBL/GenBank/DDBJ databases">
        <title>Comparative Genomics Analysis of the Genus Qipengyuania Reveals Extensive Genetic Diversity and Metabolic Versatility, Including the Description of Fifteen Novel Species.</title>
        <authorList>
            <person name="Liu Y."/>
        </authorList>
    </citation>
    <scope>NUCLEOTIDE SEQUENCE [LARGE SCALE GENOMIC DNA]</scope>
    <source>
        <strain evidence="1 2">1NDH17</strain>
    </source>
</reference>
<comment type="caution">
    <text evidence="1">The sequence shown here is derived from an EMBL/GenBank/DDBJ whole genome shotgun (WGS) entry which is preliminary data.</text>
</comment>
<protein>
    <submittedName>
        <fullName evidence="1">Glycosyltransferase family 4 protein</fullName>
    </submittedName>
</protein>
<dbReference type="SUPFAM" id="SSF53756">
    <property type="entry name" value="UDP-Glycosyltransferase/glycogen phosphorylase"/>
    <property type="match status" value="1"/>
</dbReference>
<evidence type="ECO:0000313" key="2">
    <source>
        <dbReference type="Proteomes" id="UP000783253"/>
    </source>
</evidence>
<dbReference type="CDD" id="cd03801">
    <property type="entry name" value="GT4_PimA-like"/>
    <property type="match status" value="1"/>
</dbReference>
<dbReference type="Pfam" id="PF13692">
    <property type="entry name" value="Glyco_trans_1_4"/>
    <property type="match status" value="1"/>
</dbReference>
<dbReference type="PANTHER" id="PTHR46401">
    <property type="entry name" value="GLYCOSYLTRANSFERASE WBBK-RELATED"/>
    <property type="match status" value="1"/>
</dbReference>
<gene>
    <name evidence="1" type="ORF">K3152_09675</name>
</gene>
<keyword evidence="2" id="KW-1185">Reference proteome</keyword>
<dbReference type="RefSeq" id="WP_221573920.1">
    <property type="nucleotide sequence ID" value="NZ_JAIGNK010000003.1"/>
</dbReference>
<sequence>MRTVVLHPGTQHSRQTALALQGLDRLAFLITGLFDHPGSLPHRLAHRLPGAPGRVLKRELGRFASAGLDPSKVRAFPRYELPERLATRAGAVELGRRVDAVLNKAFGKRVAAIAAREGPFALWGYDNSAFAAFADKRTSQCPKILDRTIADGRYWNEEVERIADTHGDWLAKGTPRWSEQRIARNDIEYEHADRIVCGSPFVMESVRKYSPVTGLAEKLVLLPYSYDAGLFAGAPAPPPVPKDEPVRFLFAGQVSARKGVQHIVDAIRALPKSGARLTLVGPVMVPEKLLAPVADRIDILGSVPRPEMPVIMRRHHALVFPSHCEGSAIVLIEAMASGLAIIQSAAAGLGASDRSGIVMERPNAAQVEQAMTRLIEDRELLHEMRLAAMEEAKLRDFAAYRSHIDALLIEMGV</sequence>
<dbReference type="EMBL" id="JAIGNK010000003">
    <property type="protein sequence ID" value="MBX7458515.1"/>
    <property type="molecule type" value="Genomic_DNA"/>
</dbReference>